<dbReference type="GO" id="GO:0009791">
    <property type="term" value="P:post-embryonic development"/>
    <property type="evidence" value="ECO:0007669"/>
    <property type="project" value="TreeGrafter"/>
</dbReference>
<dbReference type="PANTHER" id="PTHR13463">
    <property type="entry name" value="PROTEIN C10"/>
    <property type="match status" value="1"/>
</dbReference>
<accession>A0AAN8S496</accession>
<reference evidence="5 6" key="1">
    <citation type="submission" date="2023-10" db="EMBL/GenBank/DDBJ databases">
        <title>Genomes of two closely related lineages of the louse Polyplax serrata with different host specificities.</title>
        <authorList>
            <person name="Martinu J."/>
            <person name="Tarabai H."/>
            <person name="Stefka J."/>
            <person name="Hypsa V."/>
        </authorList>
    </citation>
    <scope>NUCLEOTIDE SEQUENCE [LARGE SCALE GENOMIC DNA]</scope>
    <source>
        <strain evidence="5">HR10_N</strain>
    </source>
</reference>
<evidence type="ECO:0000256" key="2">
    <source>
        <dbReference type="ARBA" id="ARBA00007083"/>
    </source>
</evidence>
<dbReference type="InterPro" id="IPR026317">
    <property type="entry name" value="P_C10"/>
</dbReference>
<dbReference type="PANTHER" id="PTHR13463:SF3">
    <property type="entry name" value="PROTEIN C10"/>
    <property type="match status" value="1"/>
</dbReference>
<evidence type="ECO:0000256" key="4">
    <source>
        <dbReference type="ARBA" id="ARBA00022490"/>
    </source>
</evidence>
<dbReference type="GO" id="GO:0005737">
    <property type="term" value="C:cytoplasm"/>
    <property type="evidence" value="ECO:0007669"/>
    <property type="project" value="UniProtKB-SubCell"/>
</dbReference>
<comment type="similarity">
    <text evidence="2">Belongs to the UPF0456 family.</text>
</comment>
<gene>
    <name evidence="5" type="ORF">RUM43_009062</name>
</gene>
<proteinExistence type="inferred from homology"/>
<dbReference type="AlphaFoldDB" id="A0AAN8S496"/>
<protein>
    <recommendedName>
        <fullName evidence="3">Protein C10</fullName>
    </recommendedName>
</protein>
<comment type="caution">
    <text evidence="5">The sequence shown here is derived from an EMBL/GenBank/DDBJ whole genome shotgun (WGS) entry which is preliminary data.</text>
</comment>
<evidence type="ECO:0000256" key="3">
    <source>
        <dbReference type="ARBA" id="ARBA00020502"/>
    </source>
</evidence>
<dbReference type="EMBL" id="JAWJWE010000038">
    <property type="protein sequence ID" value="KAK6623210.1"/>
    <property type="molecule type" value="Genomic_DNA"/>
</dbReference>
<evidence type="ECO:0000313" key="6">
    <source>
        <dbReference type="Proteomes" id="UP001372834"/>
    </source>
</evidence>
<dbReference type="Proteomes" id="UP001372834">
    <property type="component" value="Unassembled WGS sequence"/>
</dbReference>
<dbReference type="Pfam" id="PF14974">
    <property type="entry name" value="P_C10"/>
    <property type="match status" value="1"/>
</dbReference>
<evidence type="ECO:0000313" key="5">
    <source>
        <dbReference type="EMBL" id="KAK6623210.1"/>
    </source>
</evidence>
<evidence type="ECO:0000256" key="1">
    <source>
        <dbReference type="ARBA" id="ARBA00004496"/>
    </source>
</evidence>
<comment type="subcellular location">
    <subcellularLocation>
        <location evidence="1">Cytoplasm</location>
    </subcellularLocation>
</comment>
<keyword evidence="4" id="KW-0963">Cytoplasm</keyword>
<organism evidence="5 6">
    <name type="scientific">Polyplax serrata</name>
    <name type="common">Common mouse louse</name>
    <dbReference type="NCBI Taxonomy" id="468196"/>
    <lineage>
        <taxon>Eukaryota</taxon>
        <taxon>Metazoa</taxon>
        <taxon>Ecdysozoa</taxon>
        <taxon>Arthropoda</taxon>
        <taxon>Hexapoda</taxon>
        <taxon>Insecta</taxon>
        <taxon>Pterygota</taxon>
        <taxon>Neoptera</taxon>
        <taxon>Paraneoptera</taxon>
        <taxon>Psocodea</taxon>
        <taxon>Troctomorpha</taxon>
        <taxon>Phthiraptera</taxon>
        <taxon>Anoplura</taxon>
        <taxon>Polyplacidae</taxon>
        <taxon>Polyplax</taxon>
    </lineage>
</organism>
<sequence>MTDPETFTPSKAKAVLTDILEAVNMPENALKLEQAKGNAGNDMIKMMQYVFPIIVQIQMDVIKNYGFPEGREGMVHFSQLIRNLEREDSDVAELHSQLRTHLLPPVNMNTEASL</sequence>
<name>A0AAN8S496_POLSC</name>